<dbReference type="CDD" id="cd06558">
    <property type="entry name" value="crotonase-like"/>
    <property type="match status" value="1"/>
</dbReference>
<dbReference type="AlphaFoldDB" id="A0A919AWW2"/>
<proteinExistence type="inferred from homology"/>
<gene>
    <name evidence="3" type="ORF">GCM10017044_25100</name>
</gene>
<protein>
    <submittedName>
        <fullName evidence="3">Enoyl-CoA hydratase</fullName>
    </submittedName>
</protein>
<name>A0A919AWW2_9PROT</name>
<comment type="caution">
    <text evidence="3">The sequence shown here is derived from an EMBL/GenBank/DDBJ whole genome shotgun (WGS) entry which is preliminary data.</text>
</comment>
<dbReference type="PANTHER" id="PTHR43459:SF1">
    <property type="entry name" value="EG:BACN32G11.4 PROTEIN"/>
    <property type="match status" value="1"/>
</dbReference>
<reference evidence="3" key="2">
    <citation type="submission" date="2020-09" db="EMBL/GenBank/DDBJ databases">
        <authorList>
            <person name="Sun Q."/>
            <person name="Kim S."/>
        </authorList>
    </citation>
    <scope>NUCLEOTIDE SEQUENCE</scope>
    <source>
        <strain evidence="3">KCTC 42590</strain>
    </source>
</reference>
<dbReference type="Gene3D" id="3.90.226.10">
    <property type="entry name" value="2-enoyl-CoA Hydratase, Chain A, domain 1"/>
    <property type="match status" value="1"/>
</dbReference>
<dbReference type="Proteomes" id="UP000630923">
    <property type="component" value="Unassembled WGS sequence"/>
</dbReference>
<dbReference type="InterPro" id="IPR029045">
    <property type="entry name" value="ClpP/crotonase-like_dom_sf"/>
</dbReference>
<dbReference type="SUPFAM" id="SSF52096">
    <property type="entry name" value="ClpP/crotonase"/>
    <property type="match status" value="1"/>
</dbReference>
<sequence>MTDLKTITFDIKDGLATITLNVPDKLNALSREMLEEMRKTLNQIAVGAIEARALLITGQGKAFSAGADLSAGNLQDAGTDLMTSYHPFLLELAHLKIPVITAVNGVAAGAGMSLALSADFVVAARSAYFLQAFVNIGLVPDAGSSYILPRLIGEARAREVTMLGEKLPSDKAAEWGMIYKCVEDDALMSEATALANRLANGPTRALSGIRQLIAKSFNQSFTEQIQSEAMIQRDCYFSNDCREGVTAFLQKRKANFTGT</sequence>
<dbReference type="PANTHER" id="PTHR43459">
    <property type="entry name" value="ENOYL-COA HYDRATASE"/>
    <property type="match status" value="1"/>
</dbReference>
<evidence type="ECO:0000256" key="1">
    <source>
        <dbReference type="ARBA" id="ARBA00005254"/>
    </source>
</evidence>
<dbReference type="EMBL" id="BNCI01000002">
    <property type="protein sequence ID" value="GHF28827.1"/>
    <property type="molecule type" value="Genomic_DNA"/>
</dbReference>
<organism evidence="3 4">
    <name type="scientific">Kordiimonas sediminis</name>
    <dbReference type="NCBI Taxonomy" id="1735581"/>
    <lineage>
        <taxon>Bacteria</taxon>
        <taxon>Pseudomonadati</taxon>
        <taxon>Pseudomonadota</taxon>
        <taxon>Alphaproteobacteria</taxon>
        <taxon>Kordiimonadales</taxon>
        <taxon>Kordiimonadaceae</taxon>
        <taxon>Kordiimonas</taxon>
    </lineage>
</organism>
<comment type="similarity">
    <text evidence="1 2">Belongs to the enoyl-CoA hydratase/isomerase family.</text>
</comment>
<evidence type="ECO:0000313" key="3">
    <source>
        <dbReference type="EMBL" id="GHF28827.1"/>
    </source>
</evidence>
<dbReference type="RefSeq" id="WP_191253464.1">
    <property type="nucleotide sequence ID" value="NZ_BNCI01000002.1"/>
</dbReference>
<dbReference type="InterPro" id="IPR014748">
    <property type="entry name" value="Enoyl-CoA_hydra_C"/>
</dbReference>
<reference evidence="3" key="1">
    <citation type="journal article" date="2014" name="Int. J. Syst. Evol. Microbiol.">
        <title>Complete genome sequence of Corynebacterium casei LMG S-19264T (=DSM 44701T), isolated from a smear-ripened cheese.</title>
        <authorList>
            <consortium name="US DOE Joint Genome Institute (JGI-PGF)"/>
            <person name="Walter F."/>
            <person name="Albersmeier A."/>
            <person name="Kalinowski J."/>
            <person name="Ruckert C."/>
        </authorList>
    </citation>
    <scope>NUCLEOTIDE SEQUENCE</scope>
    <source>
        <strain evidence="3">KCTC 42590</strain>
    </source>
</reference>
<accession>A0A919AWW2</accession>
<dbReference type="PROSITE" id="PS00166">
    <property type="entry name" value="ENOYL_COA_HYDRATASE"/>
    <property type="match status" value="1"/>
</dbReference>
<dbReference type="Pfam" id="PF00378">
    <property type="entry name" value="ECH_1"/>
    <property type="match status" value="1"/>
</dbReference>
<dbReference type="InterPro" id="IPR018376">
    <property type="entry name" value="Enoyl-CoA_hyd/isom_CS"/>
</dbReference>
<dbReference type="GO" id="GO:0003824">
    <property type="term" value="F:catalytic activity"/>
    <property type="evidence" value="ECO:0007669"/>
    <property type="project" value="InterPro"/>
</dbReference>
<dbReference type="Gene3D" id="1.10.12.10">
    <property type="entry name" value="Lyase 2-enoyl-coa Hydratase, Chain A, domain 2"/>
    <property type="match status" value="1"/>
</dbReference>
<evidence type="ECO:0000256" key="2">
    <source>
        <dbReference type="RuleBase" id="RU003707"/>
    </source>
</evidence>
<dbReference type="InterPro" id="IPR001753">
    <property type="entry name" value="Enoyl-CoA_hydra/iso"/>
</dbReference>
<evidence type="ECO:0000313" key="4">
    <source>
        <dbReference type="Proteomes" id="UP000630923"/>
    </source>
</evidence>
<keyword evidence="4" id="KW-1185">Reference proteome</keyword>